<dbReference type="InterPro" id="IPR036397">
    <property type="entry name" value="RNaseH_sf"/>
</dbReference>
<feature type="region of interest" description="Disordered" evidence="2">
    <location>
        <begin position="243"/>
        <end position="284"/>
    </location>
</feature>
<dbReference type="Pfam" id="PF17921">
    <property type="entry name" value="Integrase_H2C2"/>
    <property type="match status" value="1"/>
</dbReference>
<dbReference type="FunFam" id="1.10.340.70:FF:000001">
    <property type="entry name" value="Retrovirus-related Pol polyprotein from transposon gypsy-like Protein"/>
    <property type="match status" value="1"/>
</dbReference>
<dbReference type="Gene3D" id="3.30.70.270">
    <property type="match status" value="1"/>
</dbReference>
<dbReference type="PANTHER" id="PTHR37984:SF15">
    <property type="entry name" value="INTEGRASE CATALYTIC DOMAIN-CONTAINING PROTEIN"/>
    <property type="match status" value="1"/>
</dbReference>
<dbReference type="InterPro" id="IPR050951">
    <property type="entry name" value="Retrovirus_Pol_polyprotein"/>
</dbReference>
<dbReference type="Proteomes" id="UP001152622">
    <property type="component" value="Chromosome 4"/>
</dbReference>
<sequence length="449" mass="50303">MKAGVQQDLSLVPRPFIPSVLQLAHTHLLGAHLGVEKTLERIKTRFYWPGVKKAVEDYCRSCPDCQQVAPRPHQKSPLIPLPIISVPFSRIGMDLVGPLPRSSRGHQYILVVLDYATRYPEAIPLRIMATKGIARELMLLFSRVGLPEEILTDQDTPFMSRFMRDLCQLMKVTQLRTSVYHPQMDGLVKRFNQTLKKMLKKTMEVDGRNWDQLLPCVLFAIREVPQASTGFSPFELLYGRRPPRTVGPGQRGLGTAAVTPSNHGGTRGRGKRTDGDDLADAPLTDLTRSRLPDRILWTTEAETAFGAIKDALCSEPVLVTPDFSQPLVVRSCPWERGCTVAERRPGFLGRPALPIAVKTEPVEVQMGEQLTPSQRQDLVNRNRDVFSTEAGHTDLIQHQIVTEPGKRVKLRPYRIPEARREAIAAEGYLLWAIVTGEQLVKADCRFGSV</sequence>
<dbReference type="Gene3D" id="3.30.420.10">
    <property type="entry name" value="Ribonuclease H-like superfamily/Ribonuclease H"/>
    <property type="match status" value="1"/>
</dbReference>
<dbReference type="InterPro" id="IPR043128">
    <property type="entry name" value="Rev_trsase/Diguanyl_cyclase"/>
</dbReference>
<dbReference type="FunFam" id="3.30.420.10:FF:000032">
    <property type="entry name" value="Retrovirus-related Pol polyprotein from transposon 297-like Protein"/>
    <property type="match status" value="1"/>
</dbReference>
<dbReference type="InterPro" id="IPR043502">
    <property type="entry name" value="DNA/RNA_pol_sf"/>
</dbReference>
<dbReference type="PANTHER" id="PTHR37984">
    <property type="entry name" value="PROTEIN CBG26694"/>
    <property type="match status" value="1"/>
</dbReference>
<dbReference type="SUPFAM" id="SSF56672">
    <property type="entry name" value="DNA/RNA polymerases"/>
    <property type="match status" value="1"/>
</dbReference>
<dbReference type="SUPFAM" id="SSF53098">
    <property type="entry name" value="Ribonuclease H-like"/>
    <property type="match status" value="1"/>
</dbReference>
<evidence type="ECO:0000313" key="5">
    <source>
        <dbReference type="Proteomes" id="UP001152622"/>
    </source>
</evidence>
<protein>
    <recommendedName>
        <fullName evidence="1">Gypsy retrotransposon integrase-like protein 1</fullName>
    </recommendedName>
</protein>
<evidence type="ECO:0000259" key="3">
    <source>
        <dbReference type="PROSITE" id="PS50994"/>
    </source>
</evidence>
<dbReference type="PROSITE" id="PS50994">
    <property type="entry name" value="INTEGRASE"/>
    <property type="match status" value="1"/>
</dbReference>
<comment type="caution">
    <text evidence="4">The sequence shown here is derived from an EMBL/GenBank/DDBJ whole genome shotgun (WGS) entry which is preliminary data.</text>
</comment>
<feature type="domain" description="Integrase catalytic" evidence="3">
    <location>
        <begin position="83"/>
        <end position="241"/>
    </location>
</feature>
<gene>
    <name evidence="4" type="ORF">SKAU_G00129510</name>
</gene>
<dbReference type="InterPro" id="IPR041588">
    <property type="entry name" value="Integrase_H2C2"/>
</dbReference>
<dbReference type="GO" id="GO:0003676">
    <property type="term" value="F:nucleic acid binding"/>
    <property type="evidence" value="ECO:0007669"/>
    <property type="project" value="InterPro"/>
</dbReference>
<dbReference type="InterPro" id="IPR012337">
    <property type="entry name" value="RNaseH-like_sf"/>
</dbReference>
<reference evidence="4" key="1">
    <citation type="journal article" date="2023" name="Science">
        <title>Genome structures resolve the early diversification of teleost fishes.</title>
        <authorList>
            <person name="Parey E."/>
            <person name="Louis A."/>
            <person name="Montfort J."/>
            <person name="Bouchez O."/>
            <person name="Roques C."/>
            <person name="Iampietro C."/>
            <person name="Lluch J."/>
            <person name="Castinel A."/>
            <person name="Donnadieu C."/>
            <person name="Desvignes T."/>
            <person name="Floi Bucao C."/>
            <person name="Jouanno E."/>
            <person name="Wen M."/>
            <person name="Mejri S."/>
            <person name="Dirks R."/>
            <person name="Jansen H."/>
            <person name="Henkel C."/>
            <person name="Chen W.J."/>
            <person name="Zahm M."/>
            <person name="Cabau C."/>
            <person name="Klopp C."/>
            <person name="Thompson A.W."/>
            <person name="Robinson-Rechavi M."/>
            <person name="Braasch I."/>
            <person name="Lecointre G."/>
            <person name="Bobe J."/>
            <person name="Postlethwait J.H."/>
            <person name="Berthelot C."/>
            <person name="Roest Crollius H."/>
            <person name="Guiguen Y."/>
        </authorList>
    </citation>
    <scope>NUCLEOTIDE SEQUENCE</scope>
    <source>
        <strain evidence="4">WJC10195</strain>
    </source>
</reference>
<dbReference type="OrthoDB" id="2202254at2759"/>
<accession>A0A9Q1FQ39</accession>
<dbReference type="GO" id="GO:0015074">
    <property type="term" value="P:DNA integration"/>
    <property type="evidence" value="ECO:0007669"/>
    <property type="project" value="InterPro"/>
</dbReference>
<organism evidence="4 5">
    <name type="scientific">Synaphobranchus kaupii</name>
    <name type="common">Kaup's arrowtooth eel</name>
    <dbReference type="NCBI Taxonomy" id="118154"/>
    <lineage>
        <taxon>Eukaryota</taxon>
        <taxon>Metazoa</taxon>
        <taxon>Chordata</taxon>
        <taxon>Craniata</taxon>
        <taxon>Vertebrata</taxon>
        <taxon>Euteleostomi</taxon>
        <taxon>Actinopterygii</taxon>
        <taxon>Neopterygii</taxon>
        <taxon>Teleostei</taxon>
        <taxon>Anguilliformes</taxon>
        <taxon>Synaphobranchidae</taxon>
        <taxon>Synaphobranchus</taxon>
    </lineage>
</organism>
<dbReference type="AlphaFoldDB" id="A0A9Q1FQ39"/>
<name>A0A9Q1FQ39_SYNKA</name>
<dbReference type="EMBL" id="JAINUF010000004">
    <property type="protein sequence ID" value="KAJ8364120.1"/>
    <property type="molecule type" value="Genomic_DNA"/>
</dbReference>
<evidence type="ECO:0000256" key="1">
    <source>
        <dbReference type="ARBA" id="ARBA00039658"/>
    </source>
</evidence>
<evidence type="ECO:0000313" key="4">
    <source>
        <dbReference type="EMBL" id="KAJ8364120.1"/>
    </source>
</evidence>
<dbReference type="Gene3D" id="1.10.340.70">
    <property type="match status" value="1"/>
</dbReference>
<keyword evidence="5" id="KW-1185">Reference proteome</keyword>
<proteinExistence type="predicted"/>
<evidence type="ECO:0000256" key="2">
    <source>
        <dbReference type="SAM" id="MobiDB-lite"/>
    </source>
</evidence>
<dbReference type="InterPro" id="IPR001584">
    <property type="entry name" value="Integrase_cat-core"/>
</dbReference>